<keyword evidence="2" id="KW-1185">Reference proteome</keyword>
<sequence>MANIKINQKNYTVHQLGFRDMVAMEDMGFSVIELFQKQKIFSLAVAFVGVVADCDRSEAEELCQQYILGGGNVLEIYEAFSKAVDESAFFKKLLGPGQEKTKKNVKQPDQEE</sequence>
<dbReference type="Proteomes" id="UP000184245">
    <property type="component" value="Unassembled WGS sequence"/>
</dbReference>
<dbReference type="EMBL" id="FQVI01000056">
    <property type="protein sequence ID" value="SHF62000.1"/>
    <property type="molecule type" value="Genomic_DNA"/>
</dbReference>
<dbReference type="RefSeq" id="WP_072854903.1">
    <property type="nucleotide sequence ID" value="NZ_FQVI01000056.1"/>
</dbReference>
<dbReference type="STRING" id="1122155.SAMN02745158_04416"/>
<reference evidence="1 2" key="1">
    <citation type="submission" date="2016-11" db="EMBL/GenBank/DDBJ databases">
        <authorList>
            <person name="Jaros S."/>
            <person name="Januszkiewicz K."/>
            <person name="Wedrychowicz H."/>
        </authorList>
    </citation>
    <scope>NUCLEOTIDE SEQUENCE [LARGE SCALE GENOMIC DNA]</scope>
    <source>
        <strain evidence="1 2">DSM 17459</strain>
    </source>
</reference>
<evidence type="ECO:0000313" key="1">
    <source>
        <dbReference type="EMBL" id="SHF62000.1"/>
    </source>
</evidence>
<organism evidence="1 2">
    <name type="scientific">Lactonifactor longoviformis DSM 17459</name>
    <dbReference type="NCBI Taxonomy" id="1122155"/>
    <lineage>
        <taxon>Bacteria</taxon>
        <taxon>Bacillati</taxon>
        <taxon>Bacillota</taxon>
        <taxon>Clostridia</taxon>
        <taxon>Eubacteriales</taxon>
        <taxon>Clostridiaceae</taxon>
        <taxon>Lactonifactor</taxon>
    </lineage>
</organism>
<accession>A0A1M5D583</accession>
<dbReference type="OrthoDB" id="2066548at2"/>
<name>A0A1M5D583_9CLOT</name>
<gene>
    <name evidence="1" type="ORF">SAMN02745158_04416</name>
</gene>
<dbReference type="AlphaFoldDB" id="A0A1M5D583"/>
<protein>
    <recommendedName>
        <fullName evidence="3">Phage tail assembly chaperone protein, TAC</fullName>
    </recommendedName>
</protein>
<evidence type="ECO:0008006" key="3">
    <source>
        <dbReference type="Google" id="ProtNLM"/>
    </source>
</evidence>
<evidence type="ECO:0000313" key="2">
    <source>
        <dbReference type="Proteomes" id="UP000184245"/>
    </source>
</evidence>
<proteinExistence type="predicted"/>